<dbReference type="STRING" id="1262585.BJI46_01420"/>
<protein>
    <recommendedName>
        <fullName evidence="3">Single-stranded DNA-binding protein</fullName>
    </recommendedName>
</protein>
<name>A0A1E7RCI7_9GAMM</name>
<dbReference type="EMBL" id="MKKK01000012">
    <property type="protein sequence ID" value="OEY97120.1"/>
    <property type="molecule type" value="Genomic_DNA"/>
</dbReference>
<dbReference type="Proteomes" id="UP000185895">
    <property type="component" value="Unassembled WGS sequence"/>
</dbReference>
<proteinExistence type="predicted"/>
<sequence>MQMKATLTILGAKKSKGDFNGRPYDSTILYQQVSLRQGEDFLGAATEEIKWGTSINFDRLKAMDIQFPFNAEATLEQVTNGKASTLVIVDLKPIYQK</sequence>
<comment type="caution">
    <text evidence="1">The sequence shown here is derived from an EMBL/GenBank/DDBJ whole genome shotgun (WGS) entry which is preliminary data.</text>
</comment>
<keyword evidence="2" id="KW-1185">Reference proteome</keyword>
<organism evidence="1 2">
    <name type="scientific">Acinetobacter qingfengensis</name>
    <dbReference type="NCBI Taxonomy" id="1262585"/>
    <lineage>
        <taxon>Bacteria</taxon>
        <taxon>Pseudomonadati</taxon>
        <taxon>Pseudomonadota</taxon>
        <taxon>Gammaproteobacteria</taxon>
        <taxon>Moraxellales</taxon>
        <taxon>Moraxellaceae</taxon>
        <taxon>Acinetobacter</taxon>
    </lineage>
</organism>
<dbReference type="AlphaFoldDB" id="A0A1E7RCI7"/>
<evidence type="ECO:0000313" key="1">
    <source>
        <dbReference type="EMBL" id="OEY97120.1"/>
    </source>
</evidence>
<evidence type="ECO:0008006" key="3">
    <source>
        <dbReference type="Google" id="ProtNLM"/>
    </source>
</evidence>
<dbReference type="RefSeq" id="WP_070069269.1">
    <property type="nucleotide sequence ID" value="NZ_MKKK01000012.1"/>
</dbReference>
<gene>
    <name evidence="1" type="ORF">BJI46_01420</name>
</gene>
<dbReference type="OrthoDB" id="6710339at2"/>
<accession>A0A1E7RCI7</accession>
<evidence type="ECO:0000313" key="2">
    <source>
        <dbReference type="Proteomes" id="UP000185895"/>
    </source>
</evidence>
<reference evidence="1 2" key="1">
    <citation type="submission" date="2016-09" db="EMBL/GenBank/DDBJ databases">
        <authorList>
            <person name="Capua I."/>
            <person name="De Benedictis P."/>
            <person name="Joannis T."/>
            <person name="Lombin L.H."/>
            <person name="Cattoli G."/>
        </authorList>
    </citation>
    <scope>NUCLEOTIDE SEQUENCE [LARGE SCALE GENOMIC DNA]</scope>
    <source>
        <strain evidence="1 2">ANC 4671</strain>
    </source>
</reference>